<protein>
    <submittedName>
        <fullName evidence="9">Carbohydrate ABC transporter membrane protein 2, CUT1 family</fullName>
    </submittedName>
</protein>
<dbReference type="PANTHER" id="PTHR32243:SF18">
    <property type="entry name" value="INNER MEMBRANE ABC TRANSPORTER PERMEASE PROTEIN YCJP"/>
    <property type="match status" value="1"/>
</dbReference>
<dbReference type="Proteomes" id="UP000184211">
    <property type="component" value="Unassembled WGS sequence"/>
</dbReference>
<feature type="transmembrane region" description="Helical" evidence="7">
    <location>
        <begin position="103"/>
        <end position="129"/>
    </location>
</feature>
<keyword evidence="3" id="KW-1003">Cell membrane</keyword>
<comment type="subcellular location">
    <subcellularLocation>
        <location evidence="1 7">Cell membrane</location>
        <topology evidence="1 7">Multi-pass membrane protein</topology>
    </subcellularLocation>
</comment>
<dbReference type="PANTHER" id="PTHR32243">
    <property type="entry name" value="MALTOSE TRANSPORT SYSTEM PERMEASE-RELATED"/>
    <property type="match status" value="1"/>
</dbReference>
<evidence type="ECO:0000256" key="5">
    <source>
        <dbReference type="ARBA" id="ARBA00022989"/>
    </source>
</evidence>
<feature type="domain" description="ABC transmembrane type-1" evidence="8">
    <location>
        <begin position="103"/>
        <end position="291"/>
    </location>
</feature>
<feature type="transmembrane region" description="Helical" evidence="7">
    <location>
        <begin position="270"/>
        <end position="291"/>
    </location>
</feature>
<evidence type="ECO:0000256" key="3">
    <source>
        <dbReference type="ARBA" id="ARBA00022475"/>
    </source>
</evidence>
<keyword evidence="2 7" id="KW-0813">Transport</keyword>
<feature type="transmembrane region" description="Helical" evidence="7">
    <location>
        <begin position="34"/>
        <end position="56"/>
    </location>
</feature>
<organism evidence="9 10">
    <name type="scientific">Cognatishimia maritima</name>
    <dbReference type="NCBI Taxonomy" id="870908"/>
    <lineage>
        <taxon>Bacteria</taxon>
        <taxon>Pseudomonadati</taxon>
        <taxon>Pseudomonadota</taxon>
        <taxon>Alphaproteobacteria</taxon>
        <taxon>Rhodobacterales</taxon>
        <taxon>Paracoccaceae</taxon>
        <taxon>Cognatishimia</taxon>
    </lineage>
</organism>
<evidence type="ECO:0000256" key="2">
    <source>
        <dbReference type="ARBA" id="ARBA00022448"/>
    </source>
</evidence>
<dbReference type="STRING" id="870908.SAMN04488044_1918"/>
<feature type="transmembrane region" description="Helical" evidence="7">
    <location>
        <begin position="213"/>
        <end position="236"/>
    </location>
</feature>
<keyword evidence="10" id="KW-1185">Reference proteome</keyword>
<dbReference type="EMBL" id="FQWM01000003">
    <property type="protein sequence ID" value="SHH10788.1"/>
    <property type="molecule type" value="Genomic_DNA"/>
</dbReference>
<dbReference type="InterPro" id="IPR035906">
    <property type="entry name" value="MetI-like_sf"/>
</dbReference>
<dbReference type="GO" id="GO:0055085">
    <property type="term" value="P:transmembrane transport"/>
    <property type="evidence" value="ECO:0007669"/>
    <property type="project" value="InterPro"/>
</dbReference>
<dbReference type="AlphaFoldDB" id="A0A1M5Q9Z7"/>
<dbReference type="InterPro" id="IPR050901">
    <property type="entry name" value="BP-dep_ABC_trans_perm"/>
</dbReference>
<feature type="transmembrane region" description="Helical" evidence="7">
    <location>
        <begin position="141"/>
        <end position="163"/>
    </location>
</feature>
<comment type="similarity">
    <text evidence="7">Belongs to the binding-protein-dependent transport system permease family.</text>
</comment>
<dbReference type="PROSITE" id="PS50928">
    <property type="entry name" value="ABC_TM1"/>
    <property type="match status" value="1"/>
</dbReference>
<evidence type="ECO:0000256" key="6">
    <source>
        <dbReference type="ARBA" id="ARBA00023136"/>
    </source>
</evidence>
<reference evidence="10" key="1">
    <citation type="submission" date="2016-11" db="EMBL/GenBank/DDBJ databases">
        <authorList>
            <person name="Varghese N."/>
            <person name="Submissions S."/>
        </authorList>
    </citation>
    <scope>NUCLEOTIDE SEQUENCE [LARGE SCALE GENOMIC DNA]</scope>
    <source>
        <strain evidence="10">DSM 28223</strain>
    </source>
</reference>
<evidence type="ECO:0000256" key="1">
    <source>
        <dbReference type="ARBA" id="ARBA00004651"/>
    </source>
</evidence>
<dbReference type="CDD" id="cd06261">
    <property type="entry name" value="TM_PBP2"/>
    <property type="match status" value="1"/>
</dbReference>
<evidence type="ECO:0000256" key="4">
    <source>
        <dbReference type="ARBA" id="ARBA00022692"/>
    </source>
</evidence>
<dbReference type="Pfam" id="PF00528">
    <property type="entry name" value="BPD_transp_1"/>
    <property type="match status" value="1"/>
</dbReference>
<sequence length="306" mass="34096">MVALLRPDEGSIVKTHKTRSVTIKRSFRSLAVKYALLLLACAVVMYPLFWMITMAFKPFDEWTTGSGLTWLPQNATLGNFEYLFYGQTEGLVVTLDRTIGGPLWASLVTSTCGTIIAVVAGTLSSYAVVRFNILPSLALSVLQLRLFPPLAVMIPVMVMWAFIGGVDTWWGLSLIYGIVTLPFAFWLMKTFFDEVPIEIEEAARVAGSSYWRVFYRITLPIVKPGLATCVLFVFILNWSDYLLALLLTQKEWVTLPVYMNTLNTALGEMYGMKAALGFIAAIPPIFLGLLIQKHLVRGLTFGALKQ</sequence>
<evidence type="ECO:0000313" key="9">
    <source>
        <dbReference type="EMBL" id="SHH10788.1"/>
    </source>
</evidence>
<dbReference type="SUPFAM" id="SSF161098">
    <property type="entry name" value="MetI-like"/>
    <property type="match status" value="1"/>
</dbReference>
<feature type="transmembrane region" description="Helical" evidence="7">
    <location>
        <begin position="169"/>
        <end position="192"/>
    </location>
</feature>
<keyword evidence="6 7" id="KW-0472">Membrane</keyword>
<keyword evidence="5 7" id="KW-1133">Transmembrane helix</keyword>
<dbReference type="Gene3D" id="1.10.3720.10">
    <property type="entry name" value="MetI-like"/>
    <property type="match status" value="1"/>
</dbReference>
<evidence type="ECO:0000256" key="7">
    <source>
        <dbReference type="RuleBase" id="RU363032"/>
    </source>
</evidence>
<proteinExistence type="inferred from homology"/>
<name>A0A1M5Q9Z7_9RHOB</name>
<dbReference type="GO" id="GO:0005886">
    <property type="term" value="C:plasma membrane"/>
    <property type="evidence" value="ECO:0007669"/>
    <property type="project" value="UniProtKB-SubCell"/>
</dbReference>
<keyword evidence="4 7" id="KW-0812">Transmembrane</keyword>
<gene>
    <name evidence="9" type="ORF">SAMN04488044_1918</name>
</gene>
<dbReference type="InterPro" id="IPR000515">
    <property type="entry name" value="MetI-like"/>
</dbReference>
<accession>A0A1M5Q9Z7</accession>
<evidence type="ECO:0000313" key="10">
    <source>
        <dbReference type="Proteomes" id="UP000184211"/>
    </source>
</evidence>
<evidence type="ECO:0000259" key="8">
    <source>
        <dbReference type="PROSITE" id="PS50928"/>
    </source>
</evidence>